<evidence type="ECO:0000313" key="5">
    <source>
        <dbReference type="EMBL" id="TIB40031.1"/>
    </source>
</evidence>
<dbReference type="Proteomes" id="UP000310689">
    <property type="component" value="Unassembled WGS sequence"/>
</dbReference>
<dbReference type="Proteomes" id="UP000306954">
    <property type="component" value="Unassembled WGS sequence"/>
</dbReference>
<dbReference type="GO" id="GO:0010772">
    <property type="term" value="P:meiotic DNA recombinase assembly involved in reciprocal meiotic recombination"/>
    <property type="evidence" value="ECO:0007669"/>
    <property type="project" value="TreeGrafter"/>
</dbReference>
<dbReference type="Pfam" id="PF07061">
    <property type="entry name" value="Swi5"/>
    <property type="match status" value="1"/>
</dbReference>
<evidence type="ECO:0000313" key="7">
    <source>
        <dbReference type="Proteomes" id="UP000310689"/>
    </source>
</evidence>
<proteinExistence type="inferred from homology"/>
<dbReference type="InterPro" id="IPR010760">
    <property type="entry name" value="DNA-repair_Swi5"/>
</dbReference>
<evidence type="ECO:0000256" key="1">
    <source>
        <dbReference type="ARBA" id="ARBA00008060"/>
    </source>
</evidence>
<protein>
    <recommendedName>
        <fullName evidence="8">DNA repair protein SWI5-like protein</fullName>
    </recommendedName>
</protein>
<reference evidence="6 7" key="1">
    <citation type="submission" date="2019-03" db="EMBL/GenBank/DDBJ databases">
        <title>Sequencing 23 genomes of Wallemia ichthyophaga.</title>
        <authorList>
            <person name="Gostincar C."/>
        </authorList>
    </citation>
    <scope>NUCLEOTIDE SEQUENCE [LARGE SCALE GENOMIC DNA]</scope>
    <source>
        <strain evidence="5 7">EXF-6200</strain>
        <strain evidence="4 6">EXF-8621</strain>
    </source>
</reference>
<dbReference type="PANTHER" id="PTHR28529">
    <property type="entry name" value="DNA REPAIR PROTEIN SWI5 HOMOLOG"/>
    <property type="match status" value="1"/>
</dbReference>
<evidence type="ECO:0000256" key="2">
    <source>
        <dbReference type="ARBA" id="ARBA00022763"/>
    </source>
</evidence>
<dbReference type="Gene3D" id="1.20.5.170">
    <property type="match status" value="1"/>
</dbReference>
<dbReference type="AlphaFoldDB" id="A0A4T0JI76"/>
<evidence type="ECO:0000256" key="3">
    <source>
        <dbReference type="ARBA" id="ARBA00023204"/>
    </source>
</evidence>
<organism evidence="5 7">
    <name type="scientific">Wallemia ichthyophaga</name>
    <dbReference type="NCBI Taxonomy" id="245174"/>
    <lineage>
        <taxon>Eukaryota</taxon>
        <taxon>Fungi</taxon>
        <taxon>Dikarya</taxon>
        <taxon>Basidiomycota</taxon>
        <taxon>Wallemiomycotina</taxon>
        <taxon>Wallemiomycetes</taxon>
        <taxon>Wallemiales</taxon>
        <taxon>Wallemiaceae</taxon>
        <taxon>Wallemia</taxon>
    </lineage>
</organism>
<evidence type="ECO:0008006" key="8">
    <source>
        <dbReference type="Google" id="ProtNLM"/>
    </source>
</evidence>
<dbReference type="GO" id="GO:0000709">
    <property type="term" value="P:meiotic joint molecule formation"/>
    <property type="evidence" value="ECO:0007669"/>
    <property type="project" value="TreeGrafter"/>
</dbReference>
<keyword evidence="3" id="KW-0234">DNA repair</keyword>
<keyword evidence="2" id="KW-0227">DNA damage</keyword>
<dbReference type="EMBL" id="SPOI01000022">
    <property type="protein sequence ID" value="TIB40031.1"/>
    <property type="molecule type" value="Genomic_DNA"/>
</dbReference>
<comment type="similarity">
    <text evidence="1">Belongs to the SWI5/SAE3 family.</text>
</comment>
<dbReference type="EMBL" id="SPOF01000017">
    <property type="protein sequence ID" value="TIB12789.1"/>
    <property type="molecule type" value="Genomic_DNA"/>
</dbReference>
<gene>
    <name evidence="5" type="ORF">E3P86_00852</name>
    <name evidence="4" type="ORF">E3P90_01922</name>
</gene>
<dbReference type="GO" id="GO:0032798">
    <property type="term" value="C:Swi5-Sfr1 complex"/>
    <property type="evidence" value="ECO:0007669"/>
    <property type="project" value="TreeGrafter"/>
</dbReference>
<name>A0A4T0JI76_WALIC</name>
<comment type="caution">
    <text evidence="5">The sequence shown here is derived from an EMBL/GenBank/DDBJ whole genome shotgun (WGS) entry which is preliminary data.</text>
</comment>
<evidence type="ECO:0000313" key="4">
    <source>
        <dbReference type="EMBL" id="TIB12789.1"/>
    </source>
</evidence>
<evidence type="ECO:0000313" key="6">
    <source>
        <dbReference type="Proteomes" id="UP000306954"/>
    </source>
</evidence>
<sequence>MMAVGDNDHLWNTSDLFLSPSSLVSLMSSARKPEDMTDKELKEGIVAMEAEIGGCEEAERVRKEYINKLEEYNYFKDIGQMLIGRIADRTGKTMKDVYKDLDIEDD</sequence>
<accession>A0A4T0JI76</accession>
<dbReference type="PANTHER" id="PTHR28529:SF2">
    <property type="entry name" value="DNA REPAIR PROTEIN SWI5 HOMOLOG"/>
    <property type="match status" value="1"/>
</dbReference>
<dbReference type="OrthoDB" id="255837at2759"/>
<dbReference type="GO" id="GO:0034974">
    <property type="term" value="C:Swi5-Swi2 complex"/>
    <property type="evidence" value="ECO:0007669"/>
    <property type="project" value="TreeGrafter"/>
</dbReference>